<dbReference type="AlphaFoldDB" id="A0A6C0IVP7"/>
<name>A0A6C0IVP7_9ZZZZ</name>
<organism evidence="2">
    <name type="scientific">viral metagenome</name>
    <dbReference type="NCBI Taxonomy" id="1070528"/>
    <lineage>
        <taxon>unclassified sequences</taxon>
        <taxon>metagenomes</taxon>
        <taxon>organismal metagenomes</taxon>
    </lineage>
</organism>
<protein>
    <submittedName>
        <fullName evidence="2">Uncharacterized protein</fullName>
    </submittedName>
</protein>
<keyword evidence="1" id="KW-1133">Transmembrane helix</keyword>
<reference evidence="2" key="1">
    <citation type="journal article" date="2020" name="Nature">
        <title>Giant virus diversity and host interactions through global metagenomics.</title>
        <authorList>
            <person name="Schulz F."/>
            <person name="Roux S."/>
            <person name="Paez-Espino D."/>
            <person name="Jungbluth S."/>
            <person name="Walsh D.A."/>
            <person name="Denef V.J."/>
            <person name="McMahon K.D."/>
            <person name="Konstantinidis K.T."/>
            <person name="Eloe-Fadrosh E.A."/>
            <person name="Kyrpides N.C."/>
            <person name="Woyke T."/>
        </authorList>
    </citation>
    <scope>NUCLEOTIDE SEQUENCE</scope>
    <source>
        <strain evidence="2">GVMAG-M-3300024301-20</strain>
    </source>
</reference>
<feature type="transmembrane region" description="Helical" evidence="1">
    <location>
        <begin position="7"/>
        <end position="28"/>
    </location>
</feature>
<evidence type="ECO:0000256" key="1">
    <source>
        <dbReference type="SAM" id="Phobius"/>
    </source>
</evidence>
<accession>A0A6C0IVP7</accession>
<proteinExistence type="predicted"/>
<evidence type="ECO:0000313" key="2">
    <source>
        <dbReference type="EMBL" id="QHT95907.1"/>
    </source>
</evidence>
<dbReference type="EMBL" id="MN740247">
    <property type="protein sequence ID" value="QHT95907.1"/>
    <property type="molecule type" value="Genomic_DNA"/>
</dbReference>
<sequence>MSDILRIIGAFVFIFIIYIITTIDYFGIIKGHIVQEGFELVNTWPEDLIQRFLAYQRTIGENVYSYNIDIVQKQATPEEAEDLLKNGYWYWPDYLKEEYMEKVNRDNLIRIDPKASLEIAMKAYNQTAMKELLAWNAKEGNLLLYGVDLGVTEGLPKNLHNTIKCASDETGNTVVQKKVYTGVNLWNGYSDYELTNLKNEDLPNEIPGFSFIKEACNPCANLDLDRTSYMCPFEIKIKKDPHADLSSNSDFKSVGITRIWKDLWNI</sequence>
<keyword evidence="1" id="KW-0472">Membrane</keyword>
<keyword evidence="1" id="KW-0812">Transmembrane</keyword>